<evidence type="ECO:0000256" key="1">
    <source>
        <dbReference type="SAM" id="MobiDB-lite"/>
    </source>
</evidence>
<feature type="domain" description="RNA ligase" evidence="2">
    <location>
        <begin position="52"/>
        <end position="219"/>
    </location>
</feature>
<dbReference type="Gene3D" id="3.30.470.30">
    <property type="entry name" value="DNA ligase/mRNA capping enzyme"/>
    <property type="match status" value="1"/>
</dbReference>
<proteinExistence type="predicted"/>
<dbReference type="GO" id="GO:0016874">
    <property type="term" value="F:ligase activity"/>
    <property type="evidence" value="ECO:0007669"/>
    <property type="project" value="UniProtKB-KW"/>
</dbReference>
<organism evidence="3 4">
    <name type="scientific">Hyalangium rubrum</name>
    <dbReference type="NCBI Taxonomy" id="3103134"/>
    <lineage>
        <taxon>Bacteria</taxon>
        <taxon>Pseudomonadati</taxon>
        <taxon>Myxococcota</taxon>
        <taxon>Myxococcia</taxon>
        <taxon>Myxococcales</taxon>
        <taxon>Cystobacterineae</taxon>
        <taxon>Archangiaceae</taxon>
        <taxon>Hyalangium</taxon>
    </lineage>
</organism>
<evidence type="ECO:0000313" key="4">
    <source>
        <dbReference type="Proteomes" id="UP001291309"/>
    </source>
</evidence>
<dbReference type="SUPFAM" id="SSF56091">
    <property type="entry name" value="DNA ligase/mRNA capping enzyme, catalytic domain"/>
    <property type="match status" value="1"/>
</dbReference>
<dbReference type="EMBL" id="JAXIVS010000021">
    <property type="protein sequence ID" value="MDY7232563.1"/>
    <property type="molecule type" value="Genomic_DNA"/>
</dbReference>
<dbReference type="InterPro" id="IPR021122">
    <property type="entry name" value="RNA_ligase_dom_REL/Rnl2"/>
</dbReference>
<name>A0ABU5HGI4_9BACT</name>
<gene>
    <name evidence="3" type="ORF">SYV04_39620</name>
</gene>
<comment type="caution">
    <text evidence="3">The sequence shown here is derived from an EMBL/GenBank/DDBJ whole genome shotgun (WGS) entry which is preliminary data.</text>
</comment>
<dbReference type="RefSeq" id="WP_321551277.1">
    <property type="nucleotide sequence ID" value="NZ_JAXIVS010000021.1"/>
</dbReference>
<keyword evidence="3" id="KW-0436">Ligase</keyword>
<keyword evidence="4" id="KW-1185">Reference proteome</keyword>
<protein>
    <submittedName>
        <fullName evidence="3">RNA ligase family protein</fullName>
    </submittedName>
</protein>
<evidence type="ECO:0000259" key="2">
    <source>
        <dbReference type="Pfam" id="PF09414"/>
    </source>
</evidence>
<evidence type="ECO:0000313" key="3">
    <source>
        <dbReference type="EMBL" id="MDY7232563.1"/>
    </source>
</evidence>
<dbReference type="Pfam" id="PF09414">
    <property type="entry name" value="RNA_ligase"/>
    <property type="match status" value="1"/>
</dbReference>
<dbReference type="Proteomes" id="UP001291309">
    <property type="component" value="Unassembled WGS sequence"/>
</dbReference>
<sequence>MRLGPDPEFRPLGGKAYGSIPHLPGSRTGPADRHLAPGLARRCTDTARDGAEHVVVLEKLDGSCVAAARLGDTLVALGREGRLAAHSPNEARRLWAAWVAANADRFLAILQPGERLVGEWLALAHGTRYALPHEPFVCFDLMRERERLPWRELVERARAGGFVTPGLVHEGGALSIEAAMERLRGGGFHGAVDPVEGAVWRVERRVGETVRVDFLAKYVRPDKIDGSLLPENTGLPSVWNWRPEAS</sequence>
<feature type="region of interest" description="Disordered" evidence="1">
    <location>
        <begin position="11"/>
        <end position="35"/>
    </location>
</feature>
<reference evidence="3 4" key="1">
    <citation type="submission" date="2023-12" db="EMBL/GenBank/DDBJ databases">
        <title>the genome sequence of Hyalangium sp. s54d21.</title>
        <authorList>
            <person name="Zhang X."/>
        </authorList>
    </citation>
    <scope>NUCLEOTIDE SEQUENCE [LARGE SCALE GENOMIC DNA]</scope>
    <source>
        <strain evidence="4">s54d21</strain>
    </source>
</reference>
<accession>A0ABU5HGI4</accession>